<feature type="compositionally biased region" description="Basic and acidic residues" evidence="2">
    <location>
        <begin position="602"/>
        <end position="621"/>
    </location>
</feature>
<evidence type="ECO:0000313" key="4">
    <source>
        <dbReference type="Proteomes" id="UP001295684"/>
    </source>
</evidence>
<keyword evidence="4" id="KW-1185">Reference proteome</keyword>
<feature type="coiled-coil region" evidence="1">
    <location>
        <begin position="240"/>
        <end position="267"/>
    </location>
</feature>
<feature type="compositionally biased region" description="Basic and acidic residues" evidence="2">
    <location>
        <begin position="696"/>
        <end position="711"/>
    </location>
</feature>
<feature type="region of interest" description="Disordered" evidence="2">
    <location>
        <begin position="444"/>
        <end position="481"/>
    </location>
</feature>
<dbReference type="AlphaFoldDB" id="A0AAD1XXZ5"/>
<feature type="compositionally biased region" description="Basic and acidic residues" evidence="2">
    <location>
        <begin position="453"/>
        <end position="471"/>
    </location>
</feature>
<name>A0AAD1XXZ5_EUPCR</name>
<evidence type="ECO:0000313" key="3">
    <source>
        <dbReference type="EMBL" id="CAI2380969.1"/>
    </source>
</evidence>
<accession>A0AAD1XXZ5</accession>
<feature type="compositionally biased region" description="Basic residues" evidence="2">
    <location>
        <begin position="92"/>
        <end position="102"/>
    </location>
</feature>
<feature type="compositionally biased region" description="Basic and acidic residues" evidence="2">
    <location>
        <begin position="496"/>
        <end position="509"/>
    </location>
</feature>
<feature type="region of interest" description="Disordered" evidence="2">
    <location>
        <begin position="543"/>
        <end position="568"/>
    </location>
</feature>
<feature type="region of interest" description="Disordered" evidence="2">
    <location>
        <begin position="745"/>
        <end position="778"/>
    </location>
</feature>
<evidence type="ECO:0000256" key="1">
    <source>
        <dbReference type="SAM" id="Coils"/>
    </source>
</evidence>
<evidence type="ECO:0000256" key="2">
    <source>
        <dbReference type="SAM" id="MobiDB-lite"/>
    </source>
</evidence>
<protein>
    <submittedName>
        <fullName evidence="3">Uncharacterized protein</fullName>
    </submittedName>
</protein>
<feature type="region of interest" description="Disordered" evidence="2">
    <location>
        <begin position="496"/>
        <end position="516"/>
    </location>
</feature>
<feature type="compositionally biased region" description="Polar residues" evidence="2">
    <location>
        <begin position="1"/>
        <end position="23"/>
    </location>
</feature>
<feature type="coiled-coil region" evidence="1">
    <location>
        <begin position="380"/>
        <end position="422"/>
    </location>
</feature>
<proteinExistence type="predicted"/>
<organism evidence="3 4">
    <name type="scientific">Euplotes crassus</name>
    <dbReference type="NCBI Taxonomy" id="5936"/>
    <lineage>
        <taxon>Eukaryota</taxon>
        <taxon>Sar</taxon>
        <taxon>Alveolata</taxon>
        <taxon>Ciliophora</taxon>
        <taxon>Intramacronucleata</taxon>
        <taxon>Spirotrichea</taxon>
        <taxon>Hypotrichia</taxon>
        <taxon>Euplotida</taxon>
        <taxon>Euplotidae</taxon>
        <taxon>Moneuplotes</taxon>
    </lineage>
</organism>
<comment type="caution">
    <text evidence="3">The sequence shown here is derived from an EMBL/GenBank/DDBJ whole genome shotgun (WGS) entry which is preliminary data.</text>
</comment>
<feature type="region of interest" description="Disordered" evidence="2">
    <location>
        <begin position="686"/>
        <end position="721"/>
    </location>
</feature>
<feature type="region of interest" description="Disordered" evidence="2">
    <location>
        <begin position="1"/>
        <end position="107"/>
    </location>
</feature>
<dbReference type="Proteomes" id="UP001295684">
    <property type="component" value="Unassembled WGS sequence"/>
</dbReference>
<feature type="compositionally biased region" description="Basic and acidic residues" evidence="2">
    <location>
        <begin position="75"/>
        <end position="89"/>
    </location>
</feature>
<feature type="region of interest" description="Disordered" evidence="2">
    <location>
        <begin position="602"/>
        <end position="654"/>
    </location>
</feature>
<reference evidence="3" key="1">
    <citation type="submission" date="2023-07" db="EMBL/GenBank/DDBJ databases">
        <authorList>
            <consortium name="AG Swart"/>
            <person name="Singh M."/>
            <person name="Singh A."/>
            <person name="Seah K."/>
            <person name="Emmerich C."/>
        </authorList>
    </citation>
    <scope>NUCLEOTIDE SEQUENCE</scope>
    <source>
        <strain evidence="3">DP1</strain>
    </source>
</reference>
<sequence>MSSKAPGGNNKTDLRSSFHSSKYSGHGNRRQHPSRDGNAYGPNINSHAPKLQVGGVKMRERKKGPNPLRVISQNKIKESNQYEQEEKNLRNFPKRKISKRAPRAGSLVRRNIREKGNQLLDSYNNGPQNGRNNAAVVNDDFSNSFIEGKSFSNNPKLPSFIEKPQSKGKVLEGSGDSDINEVARKIQDLDANSKILDFQNKNISAPSIGPYPIGSNNNDPTVTMRSISEANEDIDKKLKQKRYVQELEEQIRLRDKIKNEEEDKRNKKYKVYQPEIGTLNQEVKSIHSPVRQVTEEVCASPTQVEVTKDRRGLGSAPKAVATTIMTSTITGDPFGGNIPTRKKIENRIDQELESRGSIFSGRDEKSVLIQKRNLQQQHMREELLRQIEEKKMREEQVKKKQMEEDMKEEFRIKKELQQLEKDGDNALGSIGGLTMKKTVSETIPKTSSYLPELQDRSSEPMKPTQVEESKGEAPNSSDDQHHFETTAAFATYKEQTRKNAEQMKEKDEYPQNPFSSAIVNETNKIKNMIEQVDNKKELQNQISKKMDLKSKPAATTDESPISHGPIVGNTKIGELSEIVQQLLEDQRNLKSKLNERDEIIADLSKHRENQRKNTQDKERRSRSQKPVNSKKIGSADNTTNAARKLREKHTKEKERISAIESKIVKARQRKAEFSKGTAVKANKVGGFGKQYHKNRPNSDFDPKLYKKKNSDLDGIQDKNSASNQNLKELNVCKARAIESPGYSLSSKIDELHTQSRSKRSNNENGNNSKGPLNGQRVDRFSNNHLYEEDHEIEDNFNEDNFIFSLPPDDDDNYSSYSLLGGNVVQRTPLTEFDIAASEGGDQIDLLMNGYNRQPVRANMNSIPISDLTTSMGVGYSPHVKNVYFVNKDDNASGVIQSGNYPSNNYPSRGQADVYYTSGPSTNYNYQGYVNQNYPEAVPKAVSQSKGRQLSSNAMAGKMITSNKNGTERSFGNYNQ</sequence>
<keyword evidence="1" id="KW-0175">Coiled coil</keyword>
<gene>
    <name evidence="3" type="ORF">ECRASSUSDP1_LOCUS22412</name>
</gene>
<dbReference type="EMBL" id="CAMPGE010022983">
    <property type="protein sequence ID" value="CAI2380969.1"/>
    <property type="molecule type" value="Genomic_DNA"/>
</dbReference>